<dbReference type="HOGENOM" id="CLU_1169188_0_0_6"/>
<dbReference type="AlphaFoldDB" id="A0A078LW65"/>
<proteinExistence type="predicted"/>
<reference evidence="2 3" key="1">
    <citation type="submission" date="2014-07" db="EMBL/GenBank/DDBJ databases">
        <authorList>
            <person name="Urmite Genomes Urmite Genomes"/>
        </authorList>
    </citation>
    <scope>NUCLEOTIDE SEQUENCE [LARGE SCALE GENOMIC DNA]</scope>
    <source>
        <strain evidence="2 3">20_BN</strain>
    </source>
</reference>
<sequence length="223" mass="25362">MIKHWPLVALPLLGLLGTSAYAECDHDDFPRMDAMLVGAIADGMQWNNTAMNVRSFRVPATPRQVKDFYGKQWKEAVDYTTFGPWEQILHINNQCMMMVQVQAQNERYSYGKLMLTNPPVAGASDRRLGEGVPMPAEAQVVSDMQSDDPLRKGRVTMLLVADDIQRTRAWYESEMLHRGWQLEHRSTLAGSVVLNYAKGRELLTIGLLRHETNTQVLLTRMDQ</sequence>
<dbReference type="Proteomes" id="UP000053902">
    <property type="component" value="Unassembled WGS sequence"/>
</dbReference>
<evidence type="ECO:0008006" key="4">
    <source>
        <dbReference type="Google" id="ProtNLM"/>
    </source>
</evidence>
<keyword evidence="3" id="KW-1185">Reference proteome</keyword>
<feature type="chain" id="PRO_5001741440" description="Lipoprotein" evidence="1">
    <location>
        <begin position="23"/>
        <end position="223"/>
    </location>
</feature>
<evidence type="ECO:0000313" key="3">
    <source>
        <dbReference type="Proteomes" id="UP000053902"/>
    </source>
</evidence>
<keyword evidence="1" id="KW-0732">Signal</keyword>
<dbReference type="OrthoDB" id="6258586at2"/>
<gene>
    <name evidence="2" type="ORF">BN1079_02830</name>
</gene>
<dbReference type="EMBL" id="CCSF01000001">
    <property type="protein sequence ID" value="CDZ95495.1"/>
    <property type="molecule type" value="Genomic_DNA"/>
</dbReference>
<dbReference type="STRING" id="1499686.BN1079_02830"/>
<name>A0A078LW65_9PSED</name>
<dbReference type="RefSeq" id="WP_037025355.1">
    <property type="nucleotide sequence ID" value="NZ_CCSF01000001.1"/>
</dbReference>
<protein>
    <recommendedName>
        <fullName evidence="4">Lipoprotein</fullName>
    </recommendedName>
</protein>
<organism evidence="2 3">
    <name type="scientific">Pseudomonas saudiphocaensis</name>
    <dbReference type="NCBI Taxonomy" id="1499686"/>
    <lineage>
        <taxon>Bacteria</taxon>
        <taxon>Pseudomonadati</taxon>
        <taxon>Pseudomonadota</taxon>
        <taxon>Gammaproteobacteria</taxon>
        <taxon>Pseudomonadales</taxon>
        <taxon>Pseudomonadaceae</taxon>
        <taxon>Pseudomonas</taxon>
    </lineage>
</organism>
<evidence type="ECO:0000313" key="2">
    <source>
        <dbReference type="EMBL" id="CDZ95495.1"/>
    </source>
</evidence>
<accession>A0A078LW65</accession>
<evidence type="ECO:0000256" key="1">
    <source>
        <dbReference type="SAM" id="SignalP"/>
    </source>
</evidence>
<feature type="signal peptide" evidence="1">
    <location>
        <begin position="1"/>
        <end position="22"/>
    </location>
</feature>
<dbReference type="eggNOG" id="ENOG503374U">
    <property type="taxonomic scope" value="Bacteria"/>
</dbReference>